<dbReference type="PANTHER" id="PTHR35184">
    <property type="entry name" value="YALI0C10208P"/>
    <property type="match status" value="1"/>
</dbReference>
<dbReference type="Pfam" id="PF11309">
    <property type="entry name" value="DUF3112"/>
    <property type="match status" value="1"/>
</dbReference>
<keyword evidence="4" id="KW-1185">Reference proteome</keyword>
<keyword evidence="2" id="KW-1133">Transmembrane helix</keyword>
<evidence type="ECO:0000313" key="3">
    <source>
        <dbReference type="EMBL" id="CAH2354709.1"/>
    </source>
</evidence>
<feature type="compositionally biased region" description="Acidic residues" evidence="1">
    <location>
        <begin position="439"/>
        <end position="448"/>
    </location>
</feature>
<feature type="transmembrane region" description="Helical" evidence="2">
    <location>
        <begin position="143"/>
        <end position="163"/>
    </location>
</feature>
<evidence type="ECO:0000313" key="4">
    <source>
        <dbReference type="Proteomes" id="UP000837801"/>
    </source>
</evidence>
<keyword evidence="2" id="KW-0472">Membrane</keyword>
<feature type="transmembrane region" description="Helical" evidence="2">
    <location>
        <begin position="103"/>
        <end position="123"/>
    </location>
</feature>
<feature type="transmembrane region" description="Helical" evidence="2">
    <location>
        <begin position="220"/>
        <end position="242"/>
    </location>
</feature>
<name>A0A9P0W075_9ASCO</name>
<feature type="transmembrane region" description="Helical" evidence="2">
    <location>
        <begin position="73"/>
        <end position="96"/>
    </location>
</feature>
<dbReference type="Proteomes" id="UP000837801">
    <property type="component" value="Unassembled WGS sequence"/>
</dbReference>
<dbReference type="InterPro" id="IPR021460">
    <property type="entry name" value="DUF3112"/>
</dbReference>
<feature type="compositionally biased region" description="Acidic residues" evidence="1">
    <location>
        <begin position="407"/>
        <end position="416"/>
    </location>
</feature>
<protein>
    <submittedName>
        <fullName evidence="3">Uncharacterized protein</fullName>
    </submittedName>
</protein>
<comment type="caution">
    <text evidence="3">The sequence shown here is derived from an EMBL/GenBank/DDBJ whole genome shotgun (WGS) entry which is preliminary data.</text>
</comment>
<evidence type="ECO:0000256" key="2">
    <source>
        <dbReference type="SAM" id="Phobius"/>
    </source>
</evidence>
<evidence type="ECO:0000256" key="1">
    <source>
        <dbReference type="SAM" id="MobiDB-lite"/>
    </source>
</evidence>
<dbReference type="PANTHER" id="PTHR35184:SF1">
    <property type="entry name" value="INTEGRAL MEMBRANE PROTEIN"/>
    <property type="match status" value="1"/>
</dbReference>
<dbReference type="AlphaFoldDB" id="A0A9P0W075"/>
<feature type="transmembrane region" description="Helical" evidence="2">
    <location>
        <begin position="357"/>
        <end position="376"/>
    </location>
</feature>
<proteinExistence type="predicted"/>
<sequence>MSAPPIPEDYTAVVGLSRLLAAMNNLPADGTGINQLVEQSHNLMGTWVPPVLKDYILGLQINYFGDYPNSTDLAPSIIFTVVFFIFFCAHLFVFFMNYSRGHYFYVSLCAAFYCAIRIVGFALRAVWSQDITKAQVGISGEVFLILGSIIIVSFNLILAQRIFTWRHPVGGSRKLFWNTMFTLYGVVAGIIAMTIVAGAVPTLYFLSNHVYTNYKICTEASAILIILYSLTSLSLIGLAFFFKPTSKDINLYTYQPWWIESFGTFYYVKSGEPQRAAATFMKRNSNHRHAIRVIAATHHHSNMVEGLSNQRGDLKHNHSMAILLISTVLIFIGALLRAVVVFQGNMQKNTSNVGKPVVMYICWGLFEVIINVLYLVGRIDLRFYRPGRLPKEVREIVTAQQSAVQSENEEDDDEYIDSSGERTPVEAPYSRSMEKEVHDDDDESEFRF</sequence>
<feature type="region of interest" description="Disordered" evidence="1">
    <location>
        <begin position="400"/>
        <end position="448"/>
    </location>
</feature>
<feature type="transmembrane region" description="Helical" evidence="2">
    <location>
        <begin position="321"/>
        <end position="342"/>
    </location>
</feature>
<keyword evidence="2" id="KW-0812">Transmembrane</keyword>
<dbReference type="OrthoDB" id="3357002at2759"/>
<accession>A0A9P0W075</accession>
<feature type="transmembrane region" description="Helical" evidence="2">
    <location>
        <begin position="175"/>
        <end position="200"/>
    </location>
</feature>
<organism evidence="3 4">
    <name type="scientific">[Candida] railenensis</name>
    <dbReference type="NCBI Taxonomy" id="45579"/>
    <lineage>
        <taxon>Eukaryota</taxon>
        <taxon>Fungi</taxon>
        <taxon>Dikarya</taxon>
        <taxon>Ascomycota</taxon>
        <taxon>Saccharomycotina</taxon>
        <taxon>Pichiomycetes</taxon>
        <taxon>Debaryomycetaceae</taxon>
        <taxon>Kurtzmaniella</taxon>
    </lineage>
</organism>
<gene>
    <name evidence="3" type="ORF">CLIB1423_18S01948</name>
</gene>
<reference evidence="3" key="1">
    <citation type="submission" date="2022-03" db="EMBL/GenBank/DDBJ databases">
        <authorList>
            <person name="Legras J.-L."/>
            <person name="Devillers H."/>
            <person name="Grondin C."/>
        </authorList>
    </citation>
    <scope>NUCLEOTIDE SEQUENCE</scope>
    <source>
        <strain evidence="3">CLIB 1423</strain>
    </source>
</reference>
<dbReference type="EMBL" id="CAKXYY010000018">
    <property type="protein sequence ID" value="CAH2354709.1"/>
    <property type="molecule type" value="Genomic_DNA"/>
</dbReference>